<dbReference type="GeneID" id="92182481"/>
<keyword evidence="4" id="KW-1185">Reference proteome</keyword>
<protein>
    <recommendedName>
        <fullName evidence="5">Phosphatidate cytidylyltransferase</fullName>
    </recommendedName>
</protein>
<dbReference type="Proteomes" id="UP001388673">
    <property type="component" value="Unassembled WGS sequence"/>
</dbReference>
<gene>
    <name evidence="3" type="ORF">IAR55_005223</name>
</gene>
<evidence type="ECO:0000313" key="4">
    <source>
        <dbReference type="Proteomes" id="UP001388673"/>
    </source>
</evidence>
<reference evidence="3 4" key="1">
    <citation type="journal article" date="2024" name="bioRxiv">
        <title>Comparative genomics of Cryptococcus and Kwoniella reveals pathogenesis evolution and contrasting karyotype dynamics via intercentromeric recombination or chromosome fusion.</title>
        <authorList>
            <person name="Coelho M.A."/>
            <person name="David-Palma M."/>
            <person name="Shea T."/>
            <person name="Bowers K."/>
            <person name="McGinley-Smith S."/>
            <person name="Mohammad A.W."/>
            <person name="Gnirke A."/>
            <person name="Yurkov A.M."/>
            <person name="Nowrousian M."/>
            <person name="Sun S."/>
            <person name="Cuomo C.A."/>
            <person name="Heitman J."/>
        </authorList>
    </citation>
    <scope>NUCLEOTIDE SEQUENCE [LARGE SCALE GENOMIC DNA]</scope>
    <source>
        <strain evidence="3 4">CBS 13917</strain>
    </source>
</reference>
<comment type="caution">
    <text evidence="3">The sequence shown here is derived from an EMBL/GenBank/DDBJ whole genome shotgun (WGS) entry which is preliminary data.</text>
</comment>
<proteinExistence type="predicted"/>
<evidence type="ECO:0000256" key="1">
    <source>
        <dbReference type="SAM" id="MobiDB-lite"/>
    </source>
</evidence>
<accession>A0AAW0YVH7</accession>
<keyword evidence="2" id="KW-1133">Transmembrane helix</keyword>
<keyword evidence="2" id="KW-0812">Transmembrane</keyword>
<feature type="transmembrane region" description="Helical" evidence="2">
    <location>
        <begin position="86"/>
        <end position="104"/>
    </location>
</feature>
<dbReference type="RefSeq" id="XP_066800884.1">
    <property type="nucleotide sequence ID" value="XM_066948316.1"/>
</dbReference>
<feature type="transmembrane region" description="Helical" evidence="2">
    <location>
        <begin position="181"/>
        <end position="204"/>
    </location>
</feature>
<dbReference type="EMBL" id="JBCAWK010000010">
    <property type="protein sequence ID" value="KAK8847366.1"/>
    <property type="molecule type" value="Genomic_DNA"/>
</dbReference>
<keyword evidence="2" id="KW-0472">Membrane</keyword>
<dbReference type="AlphaFoldDB" id="A0AAW0YVH7"/>
<dbReference type="KEGG" id="kne:92182481"/>
<feature type="region of interest" description="Disordered" evidence="1">
    <location>
        <begin position="324"/>
        <end position="350"/>
    </location>
</feature>
<feature type="compositionally biased region" description="Basic residues" evidence="1">
    <location>
        <begin position="336"/>
        <end position="350"/>
    </location>
</feature>
<feature type="transmembrane region" description="Helical" evidence="2">
    <location>
        <begin position="278"/>
        <end position="297"/>
    </location>
</feature>
<evidence type="ECO:0008006" key="5">
    <source>
        <dbReference type="Google" id="ProtNLM"/>
    </source>
</evidence>
<sequence>MSLFEQLTELIAQQTSRLAPLTLTVPNPTTSIFQVSKLIDHLTTTPVHQVYLPYLRFGALHAVRVTTVWAGMIKGRKGKVGLLQDLFGYLVMAWGGSTVVSLLLGQPPTWLVSPTPWLIYPPTYLLLVPTGLSPYFIKTCPAIIFTLVTAYEDGISRSTTISALPTLIGASTNGLGTNANLWTYVLLSALAVTSGGIFVSLFGLNEDSWKIGVPGVLKGGVLGTLDAWGASLVGITYLALTRHTDSISPFSDVLDTILPQDVKHDSAKGVVSPAHGRAIGALLFGTLLAIRGIVVLWKGRRTSVPKVSKKTELLITEEKESVVKSPVQVRPDGKRATPRKSPRPSKPKTQ</sequence>
<organism evidence="3 4">
    <name type="scientific">Kwoniella newhampshirensis</name>
    <dbReference type="NCBI Taxonomy" id="1651941"/>
    <lineage>
        <taxon>Eukaryota</taxon>
        <taxon>Fungi</taxon>
        <taxon>Dikarya</taxon>
        <taxon>Basidiomycota</taxon>
        <taxon>Agaricomycotina</taxon>
        <taxon>Tremellomycetes</taxon>
        <taxon>Tremellales</taxon>
        <taxon>Cryptococcaceae</taxon>
        <taxon>Kwoniella</taxon>
    </lineage>
</organism>
<evidence type="ECO:0000256" key="2">
    <source>
        <dbReference type="SAM" id="Phobius"/>
    </source>
</evidence>
<evidence type="ECO:0000313" key="3">
    <source>
        <dbReference type="EMBL" id="KAK8847366.1"/>
    </source>
</evidence>
<name>A0AAW0YVH7_9TREE</name>